<dbReference type="Proteomes" id="UP000242875">
    <property type="component" value="Unassembled WGS sequence"/>
</dbReference>
<dbReference type="GO" id="GO:0000166">
    <property type="term" value="F:nucleotide binding"/>
    <property type="evidence" value="ECO:0007669"/>
    <property type="project" value="InterPro"/>
</dbReference>
<evidence type="ECO:0000313" key="3">
    <source>
        <dbReference type="EMBL" id="OZJ01591.1"/>
    </source>
</evidence>
<dbReference type="Gene3D" id="3.40.50.720">
    <property type="entry name" value="NAD(P)-binding Rossmann-like Domain"/>
    <property type="match status" value="1"/>
</dbReference>
<name>A0A261XTA3_9FUNG</name>
<feature type="domain" description="Gfo/Idh/MocA-like oxidoreductase N-terminal" evidence="1">
    <location>
        <begin position="33"/>
        <end position="132"/>
    </location>
</feature>
<dbReference type="OrthoDB" id="64915at2759"/>
<sequence>MTQVRVGLLGFSAKGSWAVVGHLPYFLSDAGKAKYTITALAGSSLEAAQEAIEVYKLPPTTTAHGSPESLAADGNVDLVVVSVKTPHQYAVTKPILEAGKSVFVEWCFGNGLAESEELAALARAKGVKTMIGTQGRQASAVQTAKQLVQDGAIGRVLYTELSSTAALWGPTTDGKVTWQLQKKNGASMLEVYGGHLMECFSTVVGEFASLNATLINTVPHLAVVDPNASRSPGAPAKTVAKDTPDQILIQGTLVSGAAASIHMGSDLTADMMGTSSLWKIQGEKGRITLRNPTNGAIHVTDAEVVLEQIGVDGSVKVTETIPCPTSTYHTNIARAWDRFATGQPGVDYPTFETGVIRKRFLEAIEKSAATGQRTGYQTYL</sequence>
<evidence type="ECO:0008006" key="5">
    <source>
        <dbReference type="Google" id="ProtNLM"/>
    </source>
</evidence>
<dbReference type="EMBL" id="MVBO01000292">
    <property type="protein sequence ID" value="OZJ01591.1"/>
    <property type="molecule type" value="Genomic_DNA"/>
</dbReference>
<evidence type="ECO:0000259" key="1">
    <source>
        <dbReference type="Pfam" id="PF01408"/>
    </source>
</evidence>
<organism evidence="3 4">
    <name type="scientific">Bifiguratus adelaidae</name>
    <dbReference type="NCBI Taxonomy" id="1938954"/>
    <lineage>
        <taxon>Eukaryota</taxon>
        <taxon>Fungi</taxon>
        <taxon>Fungi incertae sedis</taxon>
        <taxon>Mucoromycota</taxon>
        <taxon>Mucoromycotina</taxon>
        <taxon>Endogonomycetes</taxon>
        <taxon>Endogonales</taxon>
        <taxon>Endogonales incertae sedis</taxon>
        <taxon>Bifiguratus</taxon>
    </lineage>
</organism>
<keyword evidence="4" id="KW-1185">Reference proteome</keyword>
<dbReference type="Gene3D" id="3.30.360.10">
    <property type="entry name" value="Dihydrodipicolinate Reductase, domain 2"/>
    <property type="match status" value="1"/>
</dbReference>
<evidence type="ECO:0000313" key="4">
    <source>
        <dbReference type="Proteomes" id="UP000242875"/>
    </source>
</evidence>
<dbReference type="InterPro" id="IPR036291">
    <property type="entry name" value="NAD(P)-bd_dom_sf"/>
</dbReference>
<reference evidence="3 4" key="1">
    <citation type="journal article" date="2017" name="Mycologia">
        <title>Bifiguratus adelaidae, gen. et sp. nov., a new member of Mucoromycotina in endophytic and soil-dwelling habitats.</title>
        <authorList>
            <person name="Torres-Cruz T.J."/>
            <person name="Billingsley Tobias T.L."/>
            <person name="Almatruk M."/>
            <person name="Hesse C."/>
            <person name="Kuske C.R."/>
            <person name="Desiro A."/>
            <person name="Benucci G.M."/>
            <person name="Bonito G."/>
            <person name="Stajich J.E."/>
            <person name="Dunlap C."/>
            <person name="Arnold A.E."/>
            <person name="Porras-Alfaro A."/>
        </authorList>
    </citation>
    <scope>NUCLEOTIDE SEQUENCE [LARGE SCALE GENOMIC DNA]</scope>
    <source>
        <strain evidence="3 4">AZ0501</strain>
    </source>
</reference>
<dbReference type="SUPFAM" id="SSF51735">
    <property type="entry name" value="NAD(P)-binding Rossmann-fold domains"/>
    <property type="match status" value="1"/>
</dbReference>
<dbReference type="InterPro" id="IPR000683">
    <property type="entry name" value="Gfo/Idh/MocA-like_OxRdtase_N"/>
</dbReference>
<dbReference type="SUPFAM" id="SSF55347">
    <property type="entry name" value="Glyceraldehyde-3-phosphate dehydrogenase-like, C-terminal domain"/>
    <property type="match status" value="1"/>
</dbReference>
<dbReference type="InterPro" id="IPR051317">
    <property type="entry name" value="Gfo/Idh/MocA_oxidoreduct"/>
</dbReference>
<protein>
    <recommendedName>
        <fullName evidence="5">Gfo/Idh/MocA-like oxidoreductase N-terminal domain-containing protein</fullName>
    </recommendedName>
</protein>
<dbReference type="AlphaFoldDB" id="A0A261XTA3"/>
<accession>A0A261XTA3</accession>
<feature type="domain" description="Gal80p-like C-terminal" evidence="2">
    <location>
        <begin position="141"/>
        <end position="290"/>
    </location>
</feature>
<dbReference type="Pfam" id="PF01408">
    <property type="entry name" value="GFO_IDH_MocA"/>
    <property type="match status" value="1"/>
</dbReference>
<dbReference type="PANTHER" id="PTHR43708">
    <property type="entry name" value="CONSERVED EXPRESSED OXIDOREDUCTASE (EUROFUNG)"/>
    <property type="match status" value="1"/>
</dbReference>
<dbReference type="InterPro" id="IPR055080">
    <property type="entry name" value="Gal80p-like_C"/>
</dbReference>
<proteinExistence type="predicted"/>
<gene>
    <name evidence="3" type="ORF">BZG36_05465</name>
</gene>
<evidence type="ECO:0000259" key="2">
    <source>
        <dbReference type="Pfam" id="PF22685"/>
    </source>
</evidence>
<dbReference type="PANTHER" id="PTHR43708:SF1">
    <property type="entry name" value="GALACTOSE_LACTOSE METABOLISM REGULATORY PROTEIN GAL80"/>
    <property type="match status" value="1"/>
</dbReference>
<comment type="caution">
    <text evidence="3">The sequence shown here is derived from an EMBL/GenBank/DDBJ whole genome shotgun (WGS) entry which is preliminary data.</text>
</comment>
<dbReference type="Pfam" id="PF22685">
    <property type="entry name" value="Gal80p_C-like"/>
    <property type="match status" value="1"/>
</dbReference>